<dbReference type="Gene3D" id="3.40.50.620">
    <property type="entry name" value="HUPs"/>
    <property type="match status" value="1"/>
</dbReference>
<dbReference type="AlphaFoldDB" id="A0ABD6CI05"/>
<dbReference type="InterPro" id="IPR014729">
    <property type="entry name" value="Rossmann-like_a/b/a_fold"/>
</dbReference>
<evidence type="ECO:0000313" key="3">
    <source>
        <dbReference type="EMBL" id="MFD1589488.1"/>
    </source>
</evidence>
<comment type="caution">
    <text evidence="3">The sequence shown here is derived from an EMBL/GenBank/DDBJ whole genome shotgun (WGS) entry which is preliminary data.</text>
</comment>
<dbReference type="Pfam" id="PF00582">
    <property type="entry name" value="Usp"/>
    <property type="match status" value="1"/>
</dbReference>
<organism evidence="3 4">
    <name type="scientific">Halorientalis brevis</name>
    <dbReference type="NCBI Taxonomy" id="1126241"/>
    <lineage>
        <taxon>Archaea</taxon>
        <taxon>Methanobacteriati</taxon>
        <taxon>Methanobacteriota</taxon>
        <taxon>Stenosarchaea group</taxon>
        <taxon>Halobacteria</taxon>
        <taxon>Halobacteriales</taxon>
        <taxon>Haloarculaceae</taxon>
        <taxon>Halorientalis</taxon>
    </lineage>
</organism>
<dbReference type="Proteomes" id="UP001597119">
    <property type="component" value="Unassembled WGS sequence"/>
</dbReference>
<keyword evidence="4" id="KW-1185">Reference proteome</keyword>
<comment type="similarity">
    <text evidence="1">Belongs to the universal stress protein A family.</text>
</comment>
<dbReference type="EMBL" id="JBHUDJ010000015">
    <property type="protein sequence ID" value="MFD1589488.1"/>
    <property type="molecule type" value="Genomic_DNA"/>
</dbReference>
<reference evidence="3 4" key="1">
    <citation type="journal article" date="2019" name="Int. J. Syst. Evol. Microbiol.">
        <title>The Global Catalogue of Microorganisms (GCM) 10K type strain sequencing project: providing services to taxonomists for standard genome sequencing and annotation.</title>
        <authorList>
            <consortium name="The Broad Institute Genomics Platform"/>
            <consortium name="The Broad Institute Genome Sequencing Center for Infectious Disease"/>
            <person name="Wu L."/>
            <person name="Ma J."/>
        </authorList>
    </citation>
    <scope>NUCLEOTIDE SEQUENCE [LARGE SCALE GENOMIC DNA]</scope>
    <source>
        <strain evidence="3 4">CGMCC 1.12125</strain>
    </source>
</reference>
<gene>
    <name evidence="3" type="ORF">ACFR9U_21130</name>
</gene>
<dbReference type="InterPro" id="IPR006015">
    <property type="entry name" value="Universal_stress_UspA"/>
</dbReference>
<proteinExistence type="inferred from homology"/>
<dbReference type="SUPFAM" id="SSF52402">
    <property type="entry name" value="Adenine nucleotide alpha hydrolases-like"/>
    <property type="match status" value="1"/>
</dbReference>
<accession>A0ABD6CI05</accession>
<name>A0ABD6CI05_9EURY</name>
<dbReference type="RefSeq" id="WP_247381007.1">
    <property type="nucleotide sequence ID" value="NZ_JALLGV010000009.1"/>
</dbReference>
<evidence type="ECO:0000256" key="1">
    <source>
        <dbReference type="ARBA" id="ARBA00008791"/>
    </source>
</evidence>
<evidence type="ECO:0000313" key="4">
    <source>
        <dbReference type="Proteomes" id="UP001597119"/>
    </source>
</evidence>
<dbReference type="PRINTS" id="PR01438">
    <property type="entry name" value="UNVRSLSTRESS"/>
</dbReference>
<dbReference type="PANTHER" id="PTHR46268">
    <property type="entry name" value="STRESS RESPONSE PROTEIN NHAX"/>
    <property type="match status" value="1"/>
</dbReference>
<protein>
    <submittedName>
        <fullName evidence="3">Universal stress protein</fullName>
    </submittedName>
</protein>
<feature type="domain" description="UspA" evidence="2">
    <location>
        <begin position="4"/>
        <end position="134"/>
    </location>
</feature>
<dbReference type="CDD" id="cd00293">
    <property type="entry name" value="USP-like"/>
    <property type="match status" value="1"/>
</dbReference>
<dbReference type="PANTHER" id="PTHR46268:SF6">
    <property type="entry name" value="UNIVERSAL STRESS PROTEIN UP12"/>
    <property type="match status" value="1"/>
</dbReference>
<sequence>MAGILLATDGSQHAMQAGEQAIQLARERDVPLHVLCVVDRREYGEVALSTSELACIQAEDHGHECVAAVADQANKQGLDVETDVCHGIPERDIVAYANEIDADAIVVGKHGDHREHLGGVGRNVKADSDHRTIVVSPGPA</sequence>
<evidence type="ECO:0000259" key="2">
    <source>
        <dbReference type="Pfam" id="PF00582"/>
    </source>
</evidence>
<dbReference type="InterPro" id="IPR006016">
    <property type="entry name" value="UspA"/>
</dbReference>